<dbReference type="AlphaFoldDB" id="A0A248LGE9"/>
<keyword evidence="1" id="KW-0808">Transferase</keyword>
<evidence type="ECO:0000313" key="2">
    <source>
        <dbReference type="Proteomes" id="UP000197424"/>
    </source>
</evidence>
<keyword evidence="1" id="KW-0418">Kinase</keyword>
<dbReference type="EMBL" id="CP022115">
    <property type="protein sequence ID" value="ASJ23712.1"/>
    <property type="molecule type" value="Genomic_DNA"/>
</dbReference>
<gene>
    <name evidence="1" type="ORF">LHGZ1_0881</name>
</gene>
<dbReference type="Proteomes" id="UP000197424">
    <property type="component" value="Chromosome"/>
</dbReference>
<accession>A0A248LGE9</accession>
<organism evidence="1 2">
    <name type="scientific">Laribacter hongkongensis</name>
    <dbReference type="NCBI Taxonomy" id="168471"/>
    <lineage>
        <taxon>Bacteria</taxon>
        <taxon>Pseudomonadati</taxon>
        <taxon>Pseudomonadota</taxon>
        <taxon>Betaproteobacteria</taxon>
        <taxon>Neisseriales</taxon>
        <taxon>Aquaspirillaceae</taxon>
        <taxon>Laribacter</taxon>
    </lineage>
</organism>
<proteinExistence type="predicted"/>
<protein>
    <submittedName>
        <fullName evidence="1">Protein kinase</fullName>
    </submittedName>
</protein>
<dbReference type="GO" id="GO:0016301">
    <property type="term" value="F:kinase activity"/>
    <property type="evidence" value="ECO:0007669"/>
    <property type="project" value="UniProtKB-KW"/>
</dbReference>
<sequence length="72" mass="7655">MNSTSETTYLNTIGGLLSLMLGKSPDGKKLSVYESQAAIISAMLAYHDGKPGISARTMEEKFAAANRSIKTS</sequence>
<reference evidence="2" key="1">
    <citation type="submission" date="2017-06" db="EMBL/GenBank/DDBJ databases">
        <title>Whole genome sequence of Laribacter hongkongensis LHGZ1.</title>
        <authorList>
            <person name="Chen D."/>
            <person name="Wu H."/>
            <person name="Chen J."/>
        </authorList>
    </citation>
    <scope>NUCLEOTIDE SEQUENCE [LARGE SCALE GENOMIC DNA]</scope>
    <source>
        <strain evidence="2">LHGZ1</strain>
    </source>
</reference>
<evidence type="ECO:0000313" key="1">
    <source>
        <dbReference type="EMBL" id="ASJ23712.1"/>
    </source>
</evidence>
<name>A0A248LGE9_9NEIS</name>